<reference evidence="1" key="1">
    <citation type="submission" date="2022-08" db="EMBL/GenBank/DDBJ databases">
        <title>Genome Sequence of Pycnoporus sanguineus.</title>
        <authorList>
            <person name="Buettner E."/>
        </authorList>
    </citation>
    <scope>NUCLEOTIDE SEQUENCE</scope>
    <source>
        <strain evidence="1">CG-C14</strain>
    </source>
</reference>
<protein>
    <submittedName>
        <fullName evidence="1">Uncharacterized protein</fullName>
    </submittedName>
</protein>
<name>A0ACC1PSJ9_9APHY</name>
<accession>A0ACC1PSJ9</accession>
<evidence type="ECO:0000313" key="1">
    <source>
        <dbReference type="EMBL" id="KAJ3001590.1"/>
    </source>
</evidence>
<comment type="caution">
    <text evidence="1">The sequence shown here is derived from an EMBL/GenBank/DDBJ whole genome shotgun (WGS) entry which is preliminary data.</text>
</comment>
<organism evidence="1 2">
    <name type="scientific">Trametes sanguinea</name>
    <dbReference type="NCBI Taxonomy" id="158606"/>
    <lineage>
        <taxon>Eukaryota</taxon>
        <taxon>Fungi</taxon>
        <taxon>Dikarya</taxon>
        <taxon>Basidiomycota</taxon>
        <taxon>Agaricomycotina</taxon>
        <taxon>Agaricomycetes</taxon>
        <taxon>Polyporales</taxon>
        <taxon>Polyporaceae</taxon>
        <taxon>Trametes</taxon>
    </lineage>
</organism>
<gene>
    <name evidence="1" type="ORF">NUW54_g6331</name>
</gene>
<dbReference type="EMBL" id="JANSHE010001673">
    <property type="protein sequence ID" value="KAJ3001590.1"/>
    <property type="molecule type" value="Genomic_DNA"/>
</dbReference>
<dbReference type="Proteomes" id="UP001144978">
    <property type="component" value="Unassembled WGS sequence"/>
</dbReference>
<proteinExistence type="predicted"/>
<keyword evidence="2" id="KW-1185">Reference proteome</keyword>
<evidence type="ECO:0000313" key="2">
    <source>
        <dbReference type="Proteomes" id="UP001144978"/>
    </source>
</evidence>
<sequence>MAGDVLCERRALLGCYSEDLLRVCLRLAQSLRVTFRRAGARFGGSGRAAIEPALPAIPPSAAQPYNGAQLTASVRKTLQQALDNYRVGDSTLYLQQPSAADLGRSDTRSFGVTHATQLASINTADPRGKPTIPVTPPAISHDTPPQAPSHTANIAPPPTFSPNIASPGNAPKATPPPAHTASPPLNPAALNQAPAPIPIKAARPLQ</sequence>